<protein>
    <submittedName>
        <fullName evidence="1">11412_t:CDS:1</fullName>
    </submittedName>
</protein>
<dbReference type="OrthoDB" id="5971719at2759"/>
<evidence type="ECO:0000313" key="2">
    <source>
        <dbReference type="Proteomes" id="UP000789706"/>
    </source>
</evidence>
<evidence type="ECO:0000313" key="1">
    <source>
        <dbReference type="EMBL" id="CAG8459862.1"/>
    </source>
</evidence>
<proteinExistence type="predicted"/>
<gene>
    <name evidence="1" type="ORF">DEBURN_LOCUS2621</name>
</gene>
<keyword evidence="2" id="KW-1185">Reference proteome</keyword>
<dbReference type="EMBL" id="CAJVPK010000147">
    <property type="protein sequence ID" value="CAG8459862.1"/>
    <property type="molecule type" value="Genomic_DNA"/>
</dbReference>
<comment type="caution">
    <text evidence="1">The sequence shown here is derived from an EMBL/GenBank/DDBJ whole genome shotgun (WGS) entry which is preliminary data.</text>
</comment>
<name>A0A9N8VT05_9GLOM</name>
<reference evidence="1" key="1">
    <citation type="submission" date="2021-06" db="EMBL/GenBank/DDBJ databases">
        <authorList>
            <person name="Kallberg Y."/>
            <person name="Tangrot J."/>
            <person name="Rosling A."/>
        </authorList>
    </citation>
    <scope>NUCLEOTIDE SEQUENCE</scope>
    <source>
        <strain evidence="1">AZ414A</strain>
    </source>
</reference>
<sequence length="66" mass="7750">MLEAKEETHRLKAGAYQACIFTKRELIRVIIKVYDTTKEGARSRLFPANFVELIDPEKILNRRMNL</sequence>
<dbReference type="AlphaFoldDB" id="A0A9N8VT05"/>
<dbReference type="Proteomes" id="UP000789706">
    <property type="component" value="Unassembled WGS sequence"/>
</dbReference>
<accession>A0A9N8VT05</accession>
<organism evidence="1 2">
    <name type="scientific">Diversispora eburnea</name>
    <dbReference type="NCBI Taxonomy" id="1213867"/>
    <lineage>
        <taxon>Eukaryota</taxon>
        <taxon>Fungi</taxon>
        <taxon>Fungi incertae sedis</taxon>
        <taxon>Mucoromycota</taxon>
        <taxon>Glomeromycotina</taxon>
        <taxon>Glomeromycetes</taxon>
        <taxon>Diversisporales</taxon>
        <taxon>Diversisporaceae</taxon>
        <taxon>Diversispora</taxon>
    </lineage>
</organism>